<evidence type="ECO:0000313" key="1">
    <source>
        <dbReference type="EMBL" id="BET37625.1"/>
    </source>
</evidence>
<dbReference type="EMBL" id="AP028955">
    <property type="protein sequence ID" value="BET37625.1"/>
    <property type="molecule type" value="Genomic_DNA"/>
</dbReference>
<proteinExistence type="predicted"/>
<dbReference type="Proteomes" id="UP001473424">
    <property type="component" value="Chromosome"/>
</dbReference>
<evidence type="ECO:0000313" key="2">
    <source>
        <dbReference type="Proteomes" id="UP001473424"/>
    </source>
</evidence>
<dbReference type="RefSeq" id="WP_353306462.1">
    <property type="nucleotide sequence ID" value="NZ_AP028955.1"/>
</dbReference>
<sequence length="76" mass="9197">MFFKIWVSITLVSYKSKWTFEIKENTITDRLKSLEIDEAELRLGITNIKRIIVKRYVVSEEEAQQIIDENRKYQKE</sequence>
<accession>A0ABM8JNA3</accession>
<protein>
    <submittedName>
        <fullName evidence="1">Uncharacterized protein</fullName>
    </submittedName>
</protein>
<keyword evidence="2" id="KW-1185">Reference proteome</keyword>
<name>A0ABM8JNA3_9MOLU</name>
<reference evidence="2" key="1">
    <citation type="journal article" date="2024" name="FEMS Microbiol. Lett.">
        <title>Genomic insights into Spiroplasma endosymbionts that induce male-killing and protective phenotypes in the pea aphid.</title>
        <authorList>
            <person name="Arai H."/>
            <person name="Legeai F."/>
            <person name="Kageyama D."/>
            <person name="Sugio A."/>
            <person name="Simon J.C."/>
        </authorList>
    </citation>
    <scope>NUCLEOTIDE SEQUENCE [LARGE SCALE GENOMIC DNA]</scope>
    <source>
        <strain evidence="2">sAp269</strain>
    </source>
</reference>
<gene>
    <name evidence="1" type="ORF">SAP269_02140</name>
</gene>
<organism evidence="1 2">
    <name type="scientific">Spiroplasma ixodetis</name>
    <dbReference type="NCBI Taxonomy" id="2141"/>
    <lineage>
        <taxon>Bacteria</taxon>
        <taxon>Bacillati</taxon>
        <taxon>Mycoplasmatota</taxon>
        <taxon>Mollicutes</taxon>
        <taxon>Entomoplasmatales</taxon>
        <taxon>Spiroplasmataceae</taxon>
        <taxon>Spiroplasma</taxon>
    </lineage>
</organism>